<dbReference type="CDD" id="cd02955">
    <property type="entry name" value="SSP411"/>
    <property type="match status" value="1"/>
</dbReference>
<dbReference type="RefSeq" id="WP_390301415.1">
    <property type="nucleotide sequence ID" value="NZ_JBHULI010000024.1"/>
</dbReference>
<evidence type="ECO:0000313" key="2">
    <source>
        <dbReference type="EMBL" id="MFD2532642.1"/>
    </source>
</evidence>
<reference evidence="3" key="1">
    <citation type="journal article" date="2019" name="Int. J. Syst. Evol. Microbiol.">
        <title>The Global Catalogue of Microorganisms (GCM) 10K type strain sequencing project: providing services to taxonomists for standard genome sequencing and annotation.</title>
        <authorList>
            <consortium name="The Broad Institute Genomics Platform"/>
            <consortium name="The Broad Institute Genome Sequencing Center for Infectious Disease"/>
            <person name="Wu L."/>
            <person name="Ma J."/>
        </authorList>
    </citation>
    <scope>NUCLEOTIDE SEQUENCE [LARGE SCALE GENOMIC DNA]</scope>
    <source>
        <strain evidence="3">KCTC 52042</strain>
    </source>
</reference>
<dbReference type="Pfam" id="PF03190">
    <property type="entry name" value="Thioredox_DsbH"/>
    <property type="match status" value="1"/>
</dbReference>
<dbReference type="PANTHER" id="PTHR42899">
    <property type="entry name" value="SPERMATOGENESIS-ASSOCIATED PROTEIN 20"/>
    <property type="match status" value="1"/>
</dbReference>
<dbReference type="PANTHER" id="PTHR42899:SF1">
    <property type="entry name" value="SPERMATOGENESIS-ASSOCIATED PROTEIN 20"/>
    <property type="match status" value="1"/>
</dbReference>
<dbReference type="Gene3D" id="1.50.10.10">
    <property type="match status" value="1"/>
</dbReference>
<protein>
    <submittedName>
        <fullName evidence="2">Thioredoxin domain-containing protein</fullName>
    </submittedName>
</protein>
<dbReference type="Proteomes" id="UP001597460">
    <property type="component" value="Unassembled WGS sequence"/>
</dbReference>
<dbReference type="SUPFAM" id="SSF48208">
    <property type="entry name" value="Six-hairpin glycosidases"/>
    <property type="match status" value="1"/>
</dbReference>
<proteinExistence type="predicted"/>
<dbReference type="SUPFAM" id="SSF52833">
    <property type="entry name" value="Thioredoxin-like"/>
    <property type="match status" value="1"/>
</dbReference>
<evidence type="ECO:0000313" key="3">
    <source>
        <dbReference type="Proteomes" id="UP001597460"/>
    </source>
</evidence>
<dbReference type="InterPro" id="IPR012341">
    <property type="entry name" value="6hp_glycosidase-like_sf"/>
</dbReference>
<dbReference type="PIRSF" id="PIRSF006402">
    <property type="entry name" value="UCP006402_thioredoxin"/>
    <property type="match status" value="1"/>
</dbReference>
<comment type="caution">
    <text evidence="2">The sequence shown here is derived from an EMBL/GenBank/DDBJ whole genome shotgun (WGS) entry which is preliminary data.</text>
</comment>
<organism evidence="2 3">
    <name type="scientific">Gracilimonas halophila</name>
    <dbReference type="NCBI Taxonomy" id="1834464"/>
    <lineage>
        <taxon>Bacteria</taxon>
        <taxon>Pseudomonadati</taxon>
        <taxon>Balneolota</taxon>
        <taxon>Balneolia</taxon>
        <taxon>Balneolales</taxon>
        <taxon>Balneolaceae</taxon>
        <taxon>Gracilimonas</taxon>
    </lineage>
</organism>
<dbReference type="InterPro" id="IPR036249">
    <property type="entry name" value="Thioredoxin-like_sf"/>
</dbReference>
<accession>A0ABW5JKS1</accession>
<dbReference type="InterPro" id="IPR024705">
    <property type="entry name" value="Ssp411"/>
</dbReference>
<dbReference type="EMBL" id="JBHULI010000024">
    <property type="protein sequence ID" value="MFD2532642.1"/>
    <property type="molecule type" value="Genomic_DNA"/>
</dbReference>
<dbReference type="InterPro" id="IPR008928">
    <property type="entry name" value="6-hairpin_glycosidase_sf"/>
</dbReference>
<feature type="domain" description="Spermatogenesis-associated protein 20-like TRX" evidence="1">
    <location>
        <begin position="3"/>
        <end position="161"/>
    </location>
</feature>
<dbReference type="InterPro" id="IPR004879">
    <property type="entry name" value="Ssp411-like_TRX"/>
</dbReference>
<gene>
    <name evidence="2" type="ORF">ACFSVN_09320</name>
</gene>
<dbReference type="Gene3D" id="3.40.30.10">
    <property type="entry name" value="Glutaredoxin"/>
    <property type="match status" value="1"/>
</dbReference>
<sequence>MPNKLASEKSPYLQQHAENPVDWYPWGEEAFKKAKAENKPVFLSIGYATCHWCHVMAHESFEDPDIAKLMNEAFVNVKVDREERPDIDSTYMTVCQMLTGQGGWPLTIIMTPDKEPFFAGTYIPKEARFNRIGLRQLIPGVVGMWKNEPKRVEKATTKIREGFTKSQEFESGKFPGMEAVDFAAEQLAQRFDPKHGGFGEAPKFPSPHNLMFLLRQWKLKKEDRFLEMVTETLTQMRLGGIWDHIGFGFHRYSTDSEWLLPHFEKMLYDQALLMMAYTECWQATQKPLFKQTVYEIADYIERNLSHPDGGFYSAEDADSEGEEGKFYVWEKSEIGSVLSKDDASSFNELFGVVSEGNFEDEASKKRTGKNIPHLSNELDTEELEWFSSIRNTLFQKREKRIHPLLDDKVLTDWNGLMIAALAKAGFAFNEQRFIDMAGKAAEFVEQHLVIDGQLLHRFKDDEAGIIAMADDHAFLIWAYIELYEATFKPQYLQKAIDFNKEFIDLFWDEKNGGFFFSISDEDQVYGRQRQIFDGAIPSSNSTAMLNLIRLSRLTGNTELENYADKIGKAFSADLIRSGASICHSMQAIQFLNAKTREITLASKDESEIKEVLNTIKKSFSPFSVHHIRTDSTKSLLNEVAPYTSAQNKTDGKPTLYVCEQFTCESPITALNEMKKEFVK</sequence>
<evidence type="ECO:0000259" key="1">
    <source>
        <dbReference type="Pfam" id="PF03190"/>
    </source>
</evidence>
<keyword evidence="3" id="KW-1185">Reference proteome</keyword>
<name>A0ABW5JKS1_9BACT</name>